<feature type="transmembrane region" description="Helical" evidence="5">
    <location>
        <begin position="49"/>
        <end position="67"/>
    </location>
</feature>
<sequence>MAPPTERLLTPAFVGLSIAELAYFTAFGVAIYTLPLYVTGPIGSDESGAGLAFGSFGVTALICRPYAGRLAETLGRRPLLIFGALTSGLGMLLMPMVDSLALIIVLRLLQGVAEAAFFVAGFAMLADIAPPGRMGEALSYNSLGLYLGIAVGPVLAETLIGVGAFANAWNGAAVLTVLAATISAFLPEKARTPSTEGPAALIHRPALPLSLGFFASLAAVSGVLAFASLYSEQIQLSNTSLALFLYGAVVVLCRIVFAKVPDRLPALPLATGSLVAIGLGLGLMAVAPSPLGFLAGVVLSAVGVSFSTPAFFAAIFATARPSERGAAAGTASAFMDLGLGFGPAALGLVAGAAGIPWAFGVGGTIAFLGAAWTLHLARSARVVPPTPTPLN</sequence>
<keyword evidence="8" id="KW-1185">Reference proteome</keyword>
<dbReference type="PROSITE" id="PS50850">
    <property type="entry name" value="MFS"/>
    <property type="match status" value="1"/>
</dbReference>
<dbReference type="Gene3D" id="1.20.1250.20">
    <property type="entry name" value="MFS general substrate transporter like domains"/>
    <property type="match status" value="1"/>
</dbReference>
<keyword evidence="2 5" id="KW-0812">Transmembrane</keyword>
<reference evidence="7 8" key="1">
    <citation type="submission" date="2018-10" db="EMBL/GenBank/DDBJ databases">
        <title>Genome sequencing of Arthrobacter oryzae TNB02.</title>
        <authorList>
            <person name="Cho Y.-J."/>
            <person name="Cho A."/>
            <person name="Kim O.-S."/>
        </authorList>
    </citation>
    <scope>NUCLEOTIDE SEQUENCE [LARGE SCALE GENOMIC DNA]</scope>
    <source>
        <strain evidence="7 8">TNB02</strain>
    </source>
</reference>
<dbReference type="AlphaFoldDB" id="A0A3N0BNL5"/>
<feature type="transmembrane region" description="Helical" evidence="5">
    <location>
        <begin position="79"/>
        <end position="97"/>
    </location>
</feature>
<comment type="subcellular location">
    <subcellularLocation>
        <location evidence="1">Cell membrane</location>
        <topology evidence="1">Multi-pass membrane protein</topology>
    </subcellularLocation>
</comment>
<evidence type="ECO:0000256" key="3">
    <source>
        <dbReference type="ARBA" id="ARBA00022989"/>
    </source>
</evidence>
<dbReference type="Pfam" id="PF07690">
    <property type="entry name" value="MFS_1"/>
    <property type="match status" value="1"/>
</dbReference>
<dbReference type="PANTHER" id="PTHR23531:SF1">
    <property type="entry name" value="QUINOLENE RESISTANCE PROTEIN NORA"/>
    <property type="match status" value="1"/>
</dbReference>
<evidence type="ECO:0000256" key="4">
    <source>
        <dbReference type="ARBA" id="ARBA00023136"/>
    </source>
</evidence>
<feature type="transmembrane region" description="Helical" evidence="5">
    <location>
        <begin position="355"/>
        <end position="374"/>
    </location>
</feature>
<dbReference type="InterPro" id="IPR052714">
    <property type="entry name" value="MFS_Exporter"/>
</dbReference>
<evidence type="ECO:0000256" key="1">
    <source>
        <dbReference type="ARBA" id="ARBA00004651"/>
    </source>
</evidence>
<feature type="transmembrane region" description="Helical" evidence="5">
    <location>
        <begin position="236"/>
        <end position="257"/>
    </location>
</feature>
<name>A0A3N0BNL5_9MICC</name>
<organism evidence="7 8">
    <name type="scientific">Arthrobacter oryzae</name>
    <dbReference type="NCBI Taxonomy" id="409290"/>
    <lineage>
        <taxon>Bacteria</taxon>
        <taxon>Bacillati</taxon>
        <taxon>Actinomycetota</taxon>
        <taxon>Actinomycetes</taxon>
        <taxon>Micrococcales</taxon>
        <taxon>Micrococcaceae</taxon>
        <taxon>Arthrobacter</taxon>
    </lineage>
</organism>
<dbReference type="InterPro" id="IPR036259">
    <property type="entry name" value="MFS_trans_sf"/>
</dbReference>
<dbReference type="InterPro" id="IPR020846">
    <property type="entry name" value="MFS_dom"/>
</dbReference>
<keyword evidence="4 5" id="KW-0472">Membrane</keyword>
<protein>
    <submittedName>
        <fullName evidence="7">MFS transporter</fullName>
    </submittedName>
</protein>
<accession>A0A3N0BNL5</accession>
<gene>
    <name evidence="7" type="ORF">D7003_16620</name>
</gene>
<dbReference type="GO" id="GO:0005886">
    <property type="term" value="C:plasma membrane"/>
    <property type="evidence" value="ECO:0007669"/>
    <property type="project" value="UniProtKB-SubCell"/>
</dbReference>
<evidence type="ECO:0000313" key="7">
    <source>
        <dbReference type="EMBL" id="RNL50367.1"/>
    </source>
</evidence>
<comment type="caution">
    <text evidence="7">The sequence shown here is derived from an EMBL/GenBank/DDBJ whole genome shotgun (WGS) entry which is preliminary data.</text>
</comment>
<evidence type="ECO:0000313" key="8">
    <source>
        <dbReference type="Proteomes" id="UP000273807"/>
    </source>
</evidence>
<dbReference type="EMBL" id="RBED01000135">
    <property type="protein sequence ID" value="RNL50367.1"/>
    <property type="molecule type" value="Genomic_DNA"/>
</dbReference>
<dbReference type="SUPFAM" id="SSF103473">
    <property type="entry name" value="MFS general substrate transporter"/>
    <property type="match status" value="1"/>
</dbReference>
<feature type="transmembrane region" description="Helical" evidence="5">
    <location>
        <begin position="269"/>
        <end position="287"/>
    </location>
</feature>
<feature type="transmembrane region" description="Helical" evidence="5">
    <location>
        <begin position="293"/>
        <end position="319"/>
    </location>
</feature>
<dbReference type="InterPro" id="IPR011701">
    <property type="entry name" value="MFS"/>
</dbReference>
<feature type="transmembrane region" description="Helical" evidence="5">
    <location>
        <begin position="326"/>
        <end position="349"/>
    </location>
</feature>
<dbReference type="OrthoDB" id="9814001at2"/>
<feature type="transmembrane region" description="Helical" evidence="5">
    <location>
        <begin position="168"/>
        <end position="186"/>
    </location>
</feature>
<dbReference type="RefSeq" id="WP_123256541.1">
    <property type="nucleotide sequence ID" value="NZ_RBED01000135.1"/>
</dbReference>
<dbReference type="Proteomes" id="UP000273807">
    <property type="component" value="Unassembled WGS sequence"/>
</dbReference>
<evidence type="ECO:0000256" key="5">
    <source>
        <dbReference type="SAM" id="Phobius"/>
    </source>
</evidence>
<dbReference type="GO" id="GO:0022857">
    <property type="term" value="F:transmembrane transporter activity"/>
    <property type="evidence" value="ECO:0007669"/>
    <property type="project" value="InterPro"/>
</dbReference>
<evidence type="ECO:0000256" key="2">
    <source>
        <dbReference type="ARBA" id="ARBA00022692"/>
    </source>
</evidence>
<keyword evidence="3 5" id="KW-1133">Transmembrane helix</keyword>
<feature type="transmembrane region" description="Helical" evidence="5">
    <location>
        <begin position="103"/>
        <end position="126"/>
    </location>
</feature>
<feature type="transmembrane region" description="Helical" evidence="5">
    <location>
        <begin position="12"/>
        <end position="37"/>
    </location>
</feature>
<feature type="domain" description="Major facilitator superfamily (MFS) profile" evidence="6">
    <location>
        <begin position="1"/>
        <end position="381"/>
    </location>
</feature>
<feature type="transmembrane region" description="Helical" evidence="5">
    <location>
        <begin position="138"/>
        <end position="156"/>
    </location>
</feature>
<evidence type="ECO:0000259" key="6">
    <source>
        <dbReference type="PROSITE" id="PS50850"/>
    </source>
</evidence>
<dbReference type="PANTHER" id="PTHR23531">
    <property type="entry name" value="QUINOLENE RESISTANCE PROTEIN NORA"/>
    <property type="match status" value="1"/>
</dbReference>
<feature type="transmembrane region" description="Helical" evidence="5">
    <location>
        <begin position="207"/>
        <end position="230"/>
    </location>
</feature>
<proteinExistence type="predicted"/>